<proteinExistence type="inferred from homology"/>
<dbReference type="PANTHER" id="PTHR30572">
    <property type="entry name" value="MEMBRANE COMPONENT OF TRANSPORTER-RELATED"/>
    <property type="match status" value="1"/>
</dbReference>
<dbReference type="GO" id="GO:0022857">
    <property type="term" value="F:transmembrane transporter activity"/>
    <property type="evidence" value="ECO:0007669"/>
    <property type="project" value="TreeGrafter"/>
</dbReference>
<feature type="domain" description="ABC3 transporter permease C-terminal" evidence="8">
    <location>
        <begin position="246"/>
        <end position="358"/>
    </location>
</feature>
<comment type="caution">
    <text evidence="10">The sequence shown here is derived from an EMBL/GenBank/DDBJ whole genome shotgun (WGS) entry which is preliminary data.</text>
</comment>
<evidence type="ECO:0000259" key="8">
    <source>
        <dbReference type="Pfam" id="PF02687"/>
    </source>
</evidence>
<dbReference type="Pfam" id="PF02687">
    <property type="entry name" value="FtsX"/>
    <property type="match status" value="1"/>
</dbReference>
<accession>A0A917HN46</accession>
<evidence type="ECO:0000256" key="4">
    <source>
        <dbReference type="ARBA" id="ARBA00022989"/>
    </source>
</evidence>
<evidence type="ECO:0000256" key="3">
    <source>
        <dbReference type="ARBA" id="ARBA00022692"/>
    </source>
</evidence>
<dbReference type="InterPro" id="IPR025857">
    <property type="entry name" value="MacB_PCD"/>
</dbReference>
<evidence type="ECO:0000256" key="6">
    <source>
        <dbReference type="ARBA" id="ARBA00038076"/>
    </source>
</evidence>
<evidence type="ECO:0000256" key="1">
    <source>
        <dbReference type="ARBA" id="ARBA00004651"/>
    </source>
</evidence>
<sequence length="365" mass="38678">MKQLSFVGMLRRSLTHRRARSFSALVALTVSAAVATALLTLYADLNAKLHKEFRNFGANVVVTASASSPLPPNALAEIQKAAGPDALVAPFAYAVATTDRGTSVVVAGTDFPAVQHLDAWWDLTQWPTASDAALLGDRAANFIADEHAVKLTYANKAITLTGAGRIKTGGDEDSRVYIPLKAFTEWTGIAPTVIEIQIPGGAAAVEAALNRLRAQFPTLQIQPVRQLVEGESRIVDRTHSLMYGSVLLIALTVAVSVLATLSASVLERRRDFALMKALGGSQTQLMAMFLLEALVLALAGVVLGYIVGSAAAWAISQVNFHTATLPRLSVLPLVLLLNIAIAAFAALFPVRVLRGLQPAALLKGE</sequence>
<keyword evidence="11" id="KW-1185">Reference proteome</keyword>
<keyword evidence="4 7" id="KW-1133">Transmembrane helix</keyword>
<keyword evidence="3 7" id="KW-0812">Transmembrane</keyword>
<evidence type="ECO:0000313" key="10">
    <source>
        <dbReference type="EMBL" id="GGG84660.1"/>
    </source>
</evidence>
<dbReference type="Proteomes" id="UP000647241">
    <property type="component" value="Unassembled WGS sequence"/>
</dbReference>
<evidence type="ECO:0000256" key="5">
    <source>
        <dbReference type="ARBA" id="ARBA00023136"/>
    </source>
</evidence>
<dbReference type="EMBL" id="BMGT01000003">
    <property type="protein sequence ID" value="GGG84660.1"/>
    <property type="molecule type" value="Genomic_DNA"/>
</dbReference>
<name>A0A917HN46_9BACT</name>
<evidence type="ECO:0000259" key="9">
    <source>
        <dbReference type="Pfam" id="PF12704"/>
    </source>
</evidence>
<dbReference type="Pfam" id="PF12704">
    <property type="entry name" value="MacB_PCD"/>
    <property type="match status" value="1"/>
</dbReference>
<dbReference type="AlphaFoldDB" id="A0A917HN46"/>
<gene>
    <name evidence="10" type="ORF">GCM10011585_30560</name>
</gene>
<evidence type="ECO:0000256" key="7">
    <source>
        <dbReference type="SAM" id="Phobius"/>
    </source>
</evidence>
<dbReference type="RefSeq" id="WP_188555030.1">
    <property type="nucleotide sequence ID" value="NZ_BMGT01000003.1"/>
</dbReference>
<keyword evidence="5 7" id="KW-0472">Membrane</keyword>
<dbReference type="GO" id="GO:0005886">
    <property type="term" value="C:plasma membrane"/>
    <property type="evidence" value="ECO:0007669"/>
    <property type="project" value="UniProtKB-SubCell"/>
</dbReference>
<feature type="domain" description="MacB-like periplasmic core" evidence="9">
    <location>
        <begin position="21"/>
        <end position="209"/>
    </location>
</feature>
<feature type="transmembrane region" description="Helical" evidence="7">
    <location>
        <begin position="287"/>
        <end position="316"/>
    </location>
</feature>
<comment type="subcellular location">
    <subcellularLocation>
        <location evidence="1">Cell membrane</location>
        <topology evidence="1">Multi-pass membrane protein</topology>
    </subcellularLocation>
</comment>
<dbReference type="InterPro" id="IPR050250">
    <property type="entry name" value="Macrolide_Exporter_MacB"/>
</dbReference>
<organism evidence="10 11">
    <name type="scientific">Edaphobacter dinghuensis</name>
    <dbReference type="NCBI Taxonomy" id="1560005"/>
    <lineage>
        <taxon>Bacteria</taxon>
        <taxon>Pseudomonadati</taxon>
        <taxon>Acidobacteriota</taxon>
        <taxon>Terriglobia</taxon>
        <taxon>Terriglobales</taxon>
        <taxon>Acidobacteriaceae</taxon>
        <taxon>Edaphobacter</taxon>
    </lineage>
</organism>
<feature type="transmembrane region" description="Helical" evidence="7">
    <location>
        <begin position="328"/>
        <end position="348"/>
    </location>
</feature>
<evidence type="ECO:0000313" key="11">
    <source>
        <dbReference type="Proteomes" id="UP000647241"/>
    </source>
</evidence>
<reference evidence="10" key="2">
    <citation type="submission" date="2020-09" db="EMBL/GenBank/DDBJ databases">
        <authorList>
            <person name="Sun Q."/>
            <person name="Zhou Y."/>
        </authorList>
    </citation>
    <scope>NUCLEOTIDE SEQUENCE</scope>
    <source>
        <strain evidence="10">CGMCC 1.12997</strain>
    </source>
</reference>
<feature type="transmembrane region" description="Helical" evidence="7">
    <location>
        <begin position="241"/>
        <end position="266"/>
    </location>
</feature>
<evidence type="ECO:0000256" key="2">
    <source>
        <dbReference type="ARBA" id="ARBA00022475"/>
    </source>
</evidence>
<protein>
    <submittedName>
        <fullName evidence="10">ABC transporter permease</fullName>
    </submittedName>
</protein>
<comment type="similarity">
    <text evidence="6">Belongs to the ABC-4 integral membrane protein family.</text>
</comment>
<keyword evidence="2" id="KW-1003">Cell membrane</keyword>
<dbReference type="InterPro" id="IPR003838">
    <property type="entry name" value="ABC3_permease_C"/>
</dbReference>
<reference evidence="10" key="1">
    <citation type="journal article" date="2014" name="Int. J. Syst. Evol. Microbiol.">
        <title>Complete genome sequence of Corynebacterium casei LMG S-19264T (=DSM 44701T), isolated from a smear-ripened cheese.</title>
        <authorList>
            <consortium name="US DOE Joint Genome Institute (JGI-PGF)"/>
            <person name="Walter F."/>
            <person name="Albersmeier A."/>
            <person name="Kalinowski J."/>
            <person name="Ruckert C."/>
        </authorList>
    </citation>
    <scope>NUCLEOTIDE SEQUENCE</scope>
    <source>
        <strain evidence="10">CGMCC 1.12997</strain>
    </source>
</reference>
<dbReference type="PANTHER" id="PTHR30572:SF4">
    <property type="entry name" value="ABC TRANSPORTER PERMEASE YTRF"/>
    <property type="match status" value="1"/>
</dbReference>